<feature type="chain" id="PRO_5021458463" evidence="1">
    <location>
        <begin position="17"/>
        <end position="112"/>
    </location>
</feature>
<proteinExistence type="predicted"/>
<name>A0A4Y7IDE8_PAPSO</name>
<accession>A0A4Y7IDE8</accession>
<feature type="signal peptide" evidence="1">
    <location>
        <begin position="1"/>
        <end position="16"/>
    </location>
</feature>
<feature type="non-terminal residue" evidence="2">
    <location>
        <position position="112"/>
    </location>
</feature>
<dbReference type="Gramene" id="RZC45455">
    <property type="protein sequence ID" value="RZC45455"/>
    <property type="gene ID" value="C5167_038406"/>
</dbReference>
<dbReference type="EMBL" id="CM010715">
    <property type="protein sequence ID" value="RZC45455.1"/>
    <property type="molecule type" value="Genomic_DNA"/>
</dbReference>
<evidence type="ECO:0000313" key="2">
    <source>
        <dbReference type="EMBL" id="RZC45455.1"/>
    </source>
</evidence>
<dbReference type="Proteomes" id="UP000316621">
    <property type="component" value="Chromosome 1"/>
</dbReference>
<keyword evidence="3" id="KW-1185">Reference proteome</keyword>
<protein>
    <submittedName>
        <fullName evidence="2">Uncharacterized protein</fullName>
    </submittedName>
</protein>
<organism evidence="2 3">
    <name type="scientific">Papaver somniferum</name>
    <name type="common">Opium poppy</name>
    <dbReference type="NCBI Taxonomy" id="3469"/>
    <lineage>
        <taxon>Eukaryota</taxon>
        <taxon>Viridiplantae</taxon>
        <taxon>Streptophyta</taxon>
        <taxon>Embryophyta</taxon>
        <taxon>Tracheophyta</taxon>
        <taxon>Spermatophyta</taxon>
        <taxon>Magnoliopsida</taxon>
        <taxon>Ranunculales</taxon>
        <taxon>Papaveraceae</taxon>
        <taxon>Papaveroideae</taxon>
        <taxon>Papaver</taxon>
    </lineage>
</organism>
<evidence type="ECO:0000313" key="3">
    <source>
        <dbReference type="Proteomes" id="UP000316621"/>
    </source>
</evidence>
<dbReference type="AlphaFoldDB" id="A0A4Y7IDE8"/>
<reference evidence="2 3" key="1">
    <citation type="journal article" date="2018" name="Science">
        <title>The opium poppy genome and morphinan production.</title>
        <authorList>
            <person name="Guo L."/>
            <person name="Winzer T."/>
            <person name="Yang X."/>
            <person name="Li Y."/>
            <person name="Ning Z."/>
            <person name="He Z."/>
            <person name="Teodor R."/>
            <person name="Lu Y."/>
            <person name="Bowser T.A."/>
            <person name="Graham I.A."/>
            <person name="Ye K."/>
        </authorList>
    </citation>
    <scope>NUCLEOTIDE SEQUENCE [LARGE SCALE GENOMIC DNA]</scope>
    <source>
        <strain evidence="3">cv. HN1</strain>
        <tissue evidence="2">Leaves</tissue>
    </source>
</reference>
<sequence>MVFFCLIFIMVVVVVGKSHFWCWWCCNMIFGGGGGKDFGAGEVMVVAFRTKYWDINNAYASSSICCREYKLEDFISVDEIRRMKSLQMGHFETRRRTILGDNEYVKQTDRTK</sequence>
<keyword evidence="1" id="KW-0732">Signal</keyword>
<gene>
    <name evidence="2" type="ORF">C5167_038406</name>
</gene>
<evidence type="ECO:0000256" key="1">
    <source>
        <dbReference type="SAM" id="SignalP"/>
    </source>
</evidence>